<dbReference type="Gene3D" id="3.20.20.70">
    <property type="entry name" value="Aldolase class I"/>
    <property type="match status" value="1"/>
</dbReference>
<gene>
    <name evidence="9 11" type="primary">trpC</name>
    <name evidence="11" type="ORF">CROST_040220</name>
</gene>
<keyword evidence="4 9" id="KW-0028">Amino-acid biosynthesis</keyword>
<evidence type="ECO:0000256" key="3">
    <source>
        <dbReference type="ARBA" id="ARBA00008737"/>
    </source>
</evidence>
<dbReference type="FunFam" id="3.20.20.70:FF:000024">
    <property type="entry name" value="Indole-3-glycerol phosphate synthase"/>
    <property type="match status" value="1"/>
</dbReference>
<evidence type="ECO:0000256" key="7">
    <source>
        <dbReference type="ARBA" id="ARBA00023141"/>
    </source>
</evidence>
<accession>A0A1S8KYD6</accession>
<dbReference type="PROSITE" id="PS00614">
    <property type="entry name" value="IGPS"/>
    <property type="match status" value="1"/>
</dbReference>
<dbReference type="PANTHER" id="PTHR22854:SF2">
    <property type="entry name" value="INDOLE-3-GLYCEROL-PHOSPHATE SYNTHASE"/>
    <property type="match status" value="1"/>
</dbReference>
<evidence type="ECO:0000256" key="9">
    <source>
        <dbReference type="HAMAP-Rule" id="MF_00134"/>
    </source>
</evidence>
<comment type="similarity">
    <text evidence="3 9">Belongs to the TrpC family.</text>
</comment>
<keyword evidence="7 9" id="KW-0057">Aromatic amino acid biosynthesis</keyword>
<keyword evidence="12" id="KW-1185">Reference proteome</keyword>
<evidence type="ECO:0000256" key="8">
    <source>
        <dbReference type="ARBA" id="ARBA00023239"/>
    </source>
</evidence>
<dbReference type="InterPro" id="IPR011060">
    <property type="entry name" value="RibuloseP-bd_barrel"/>
</dbReference>
<organism evidence="11 12">
    <name type="scientific">Clostridium felsineum</name>
    <dbReference type="NCBI Taxonomy" id="36839"/>
    <lineage>
        <taxon>Bacteria</taxon>
        <taxon>Bacillati</taxon>
        <taxon>Bacillota</taxon>
        <taxon>Clostridia</taxon>
        <taxon>Eubacteriales</taxon>
        <taxon>Clostridiaceae</taxon>
        <taxon>Clostridium</taxon>
    </lineage>
</organism>
<dbReference type="InterPro" id="IPR013798">
    <property type="entry name" value="Indole-3-glycerol_P_synth_dom"/>
</dbReference>
<evidence type="ECO:0000259" key="10">
    <source>
        <dbReference type="Pfam" id="PF00218"/>
    </source>
</evidence>
<keyword evidence="8 9" id="KW-0456">Lyase</keyword>
<name>A0A1S8KYD6_9CLOT</name>
<comment type="pathway">
    <text evidence="2 9">Amino-acid biosynthesis; L-tryptophan biosynthesis; L-tryptophan from chorismate: step 4/5.</text>
</comment>
<dbReference type="HAMAP" id="MF_00134_B">
    <property type="entry name" value="IGPS_B"/>
    <property type="match status" value="1"/>
</dbReference>
<dbReference type="SUPFAM" id="SSF51366">
    <property type="entry name" value="Ribulose-phoshate binding barrel"/>
    <property type="match status" value="1"/>
</dbReference>
<protein>
    <recommendedName>
        <fullName evidence="9">Indole-3-glycerol phosphate synthase</fullName>
        <shortName evidence="9">IGPS</shortName>
        <ecNumber evidence="9">4.1.1.48</ecNumber>
    </recommendedName>
</protein>
<dbReference type="Pfam" id="PF00218">
    <property type="entry name" value="IGPS"/>
    <property type="match status" value="1"/>
</dbReference>
<dbReference type="Proteomes" id="UP000190951">
    <property type="component" value="Chromosome"/>
</dbReference>
<dbReference type="STRING" id="84029.CROST_43020"/>
<comment type="catalytic activity">
    <reaction evidence="1 9">
        <text>1-(2-carboxyphenylamino)-1-deoxy-D-ribulose 5-phosphate + H(+) = (1S,2R)-1-C-(indol-3-yl)glycerol 3-phosphate + CO2 + H2O</text>
        <dbReference type="Rhea" id="RHEA:23476"/>
        <dbReference type="ChEBI" id="CHEBI:15377"/>
        <dbReference type="ChEBI" id="CHEBI:15378"/>
        <dbReference type="ChEBI" id="CHEBI:16526"/>
        <dbReference type="ChEBI" id="CHEBI:58613"/>
        <dbReference type="ChEBI" id="CHEBI:58866"/>
        <dbReference type="EC" id="4.1.1.48"/>
    </reaction>
</comment>
<feature type="domain" description="Indole-3-glycerol phosphate synthase" evidence="10">
    <location>
        <begin position="3"/>
        <end position="250"/>
    </location>
</feature>
<evidence type="ECO:0000313" key="12">
    <source>
        <dbReference type="Proteomes" id="UP000190951"/>
    </source>
</evidence>
<evidence type="ECO:0000256" key="2">
    <source>
        <dbReference type="ARBA" id="ARBA00004696"/>
    </source>
</evidence>
<keyword evidence="5 9" id="KW-0210">Decarboxylase</keyword>
<evidence type="ECO:0000256" key="4">
    <source>
        <dbReference type="ARBA" id="ARBA00022605"/>
    </source>
</evidence>
<dbReference type="CDD" id="cd00331">
    <property type="entry name" value="IGPS"/>
    <property type="match status" value="1"/>
</dbReference>
<dbReference type="GO" id="GO:0004640">
    <property type="term" value="F:phosphoribosylanthranilate isomerase activity"/>
    <property type="evidence" value="ECO:0007669"/>
    <property type="project" value="TreeGrafter"/>
</dbReference>
<evidence type="ECO:0000256" key="5">
    <source>
        <dbReference type="ARBA" id="ARBA00022793"/>
    </source>
</evidence>
<dbReference type="RefSeq" id="WP_077833954.1">
    <property type="nucleotide sequence ID" value="NZ_CP096983.1"/>
</dbReference>
<dbReference type="NCBIfam" id="NF001377">
    <property type="entry name" value="PRK00278.2-4"/>
    <property type="match status" value="1"/>
</dbReference>
<keyword evidence="6 9" id="KW-0822">Tryptophan biosynthesis</keyword>
<proteinExistence type="inferred from homology"/>
<dbReference type="InterPro" id="IPR013785">
    <property type="entry name" value="Aldolase_TIM"/>
</dbReference>
<evidence type="ECO:0000256" key="1">
    <source>
        <dbReference type="ARBA" id="ARBA00001633"/>
    </source>
</evidence>
<dbReference type="PANTHER" id="PTHR22854">
    <property type="entry name" value="TRYPTOPHAN BIOSYNTHESIS PROTEIN"/>
    <property type="match status" value="1"/>
</dbReference>
<dbReference type="GO" id="GO:0004425">
    <property type="term" value="F:indole-3-glycerol-phosphate synthase activity"/>
    <property type="evidence" value="ECO:0007669"/>
    <property type="project" value="UniProtKB-UniRule"/>
</dbReference>
<dbReference type="InterPro" id="IPR001468">
    <property type="entry name" value="Indole-3-GlycerolPSynthase_CS"/>
</dbReference>
<dbReference type="EMBL" id="CP096983">
    <property type="protein sequence ID" value="URZ13270.1"/>
    <property type="molecule type" value="Genomic_DNA"/>
</dbReference>
<evidence type="ECO:0000313" key="11">
    <source>
        <dbReference type="EMBL" id="URZ13270.1"/>
    </source>
</evidence>
<dbReference type="AlphaFoldDB" id="A0A1S8KYD6"/>
<evidence type="ECO:0000256" key="6">
    <source>
        <dbReference type="ARBA" id="ARBA00022822"/>
    </source>
</evidence>
<reference evidence="11 12" key="1">
    <citation type="submission" date="2022-04" db="EMBL/GenBank/DDBJ databases">
        <title>Genome sequence of C. roseum typestrain.</title>
        <authorList>
            <person name="Poehlein A."/>
            <person name="Schoch T."/>
            <person name="Duerre P."/>
            <person name="Daniel R."/>
        </authorList>
    </citation>
    <scope>NUCLEOTIDE SEQUENCE [LARGE SCALE GENOMIC DNA]</scope>
    <source>
        <strain evidence="11 12">DSM 7320</strain>
    </source>
</reference>
<sequence>MILDDIVYDKKLQLIEDKKVLSLEQIKAELKTLNFKKRDFKKALKKENISIIAEIKKASPSKGIIREDFNPLAIGEIYEKIDIDAVSILTEKKYFLGKNEYINEVKKINSKPILRKDFIIDEYQLYEAKLIGADAVLLIAAVLKDKLRYFYNKTLELGLDAITEVHNEEEAKIAGELGCSIIGINNRDLRDFSTDIKNTEKLMKYIPKDITIVSESSIKTPEDILYLKSIGVDAVLIGETFMRNIDSLSYINDFLKKAKRNG</sequence>
<dbReference type="GO" id="GO:0000162">
    <property type="term" value="P:L-tryptophan biosynthetic process"/>
    <property type="evidence" value="ECO:0007669"/>
    <property type="project" value="UniProtKB-UniRule"/>
</dbReference>
<dbReference type="InterPro" id="IPR045186">
    <property type="entry name" value="Indole-3-glycerol_P_synth"/>
</dbReference>
<dbReference type="EC" id="4.1.1.48" evidence="9"/>
<dbReference type="KEGG" id="crw:CROST_040220"/>